<accession>A0A4Y3K8S4</accession>
<dbReference type="InterPro" id="IPR000182">
    <property type="entry name" value="GNAT_dom"/>
</dbReference>
<dbReference type="Gene3D" id="3.40.630.30">
    <property type="match status" value="1"/>
</dbReference>
<evidence type="ECO:0000256" key="1">
    <source>
        <dbReference type="ARBA" id="ARBA00022679"/>
    </source>
</evidence>
<dbReference type="SUPFAM" id="SSF55729">
    <property type="entry name" value="Acyl-CoA N-acyltransferases (Nat)"/>
    <property type="match status" value="1"/>
</dbReference>
<keyword evidence="2" id="KW-0012">Acyltransferase</keyword>
<evidence type="ECO:0000313" key="5">
    <source>
        <dbReference type="EMBL" id="GEA80367.1"/>
    </source>
</evidence>
<evidence type="ECO:0000313" key="6">
    <source>
        <dbReference type="Proteomes" id="UP000315842"/>
    </source>
</evidence>
<dbReference type="RefSeq" id="WP_141318940.1">
    <property type="nucleotide sequence ID" value="NZ_BJLP01000009.1"/>
</dbReference>
<evidence type="ECO:0000259" key="4">
    <source>
        <dbReference type="PROSITE" id="PS51186"/>
    </source>
</evidence>
<dbReference type="AlphaFoldDB" id="A0A4Y3K8S4"/>
<dbReference type="InterPro" id="IPR050680">
    <property type="entry name" value="YpeA/RimI_acetyltransf"/>
</dbReference>
<organism evidence="5 6">
    <name type="scientific">Cellulomonas uda</name>
    <dbReference type="NCBI Taxonomy" id="1714"/>
    <lineage>
        <taxon>Bacteria</taxon>
        <taxon>Bacillati</taxon>
        <taxon>Actinomycetota</taxon>
        <taxon>Actinomycetes</taxon>
        <taxon>Micrococcales</taxon>
        <taxon>Cellulomonadaceae</taxon>
        <taxon>Cellulomonas</taxon>
    </lineage>
</organism>
<dbReference type="PANTHER" id="PTHR43420:SF47">
    <property type="entry name" value="N-ACETYLTRANSFERASE DOMAIN-CONTAINING PROTEIN"/>
    <property type="match status" value="1"/>
</dbReference>
<feature type="domain" description="N-acetyltransferase" evidence="4">
    <location>
        <begin position="27"/>
        <end position="185"/>
    </location>
</feature>
<sequence>MTAHDPATPSSAATDPAARGPAQRDEVAVRAARDADVAGVCAFGEAHVRPHYAPLIGVAAADEQVRRWWNPPYVQAAVAAGDVVVAEQGGRVVGVAQHGRAGPDHVVYKLYVAPDLRGSRLGPRLLAALVDRLPADVDRLLVEHVAANRRAAAFYEREGFVLDRVDPRPSGDPALATVWRVRSLRG</sequence>
<dbReference type="Pfam" id="PF13508">
    <property type="entry name" value="Acetyltransf_7"/>
    <property type="match status" value="1"/>
</dbReference>
<dbReference type="InterPro" id="IPR016181">
    <property type="entry name" value="Acyl_CoA_acyltransferase"/>
</dbReference>
<keyword evidence="6" id="KW-1185">Reference proteome</keyword>
<proteinExistence type="predicted"/>
<dbReference type="EMBL" id="BJLP01000009">
    <property type="protein sequence ID" value="GEA80367.1"/>
    <property type="molecule type" value="Genomic_DNA"/>
</dbReference>
<name>A0A4Y3K8S4_CELUD</name>
<feature type="compositionally biased region" description="Low complexity" evidence="3">
    <location>
        <begin position="1"/>
        <end position="18"/>
    </location>
</feature>
<evidence type="ECO:0000256" key="2">
    <source>
        <dbReference type="ARBA" id="ARBA00023315"/>
    </source>
</evidence>
<keyword evidence="1 5" id="KW-0808">Transferase</keyword>
<comment type="caution">
    <text evidence="5">The sequence shown here is derived from an EMBL/GenBank/DDBJ whole genome shotgun (WGS) entry which is preliminary data.</text>
</comment>
<feature type="region of interest" description="Disordered" evidence="3">
    <location>
        <begin position="1"/>
        <end position="24"/>
    </location>
</feature>
<evidence type="ECO:0000256" key="3">
    <source>
        <dbReference type="SAM" id="MobiDB-lite"/>
    </source>
</evidence>
<protein>
    <submittedName>
        <fullName evidence="5">N-acetyltransferase</fullName>
    </submittedName>
</protein>
<dbReference type="CDD" id="cd04301">
    <property type="entry name" value="NAT_SF"/>
    <property type="match status" value="1"/>
</dbReference>
<dbReference type="PANTHER" id="PTHR43420">
    <property type="entry name" value="ACETYLTRANSFERASE"/>
    <property type="match status" value="1"/>
</dbReference>
<dbReference type="Proteomes" id="UP000315842">
    <property type="component" value="Unassembled WGS sequence"/>
</dbReference>
<reference evidence="5 6" key="1">
    <citation type="submission" date="2019-06" db="EMBL/GenBank/DDBJ databases">
        <title>Whole genome shotgun sequence of Cellulomonas uda NBRC 3747.</title>
        <authorList>
            <person name="Hosoyama A."/>
            <person name="Uohara A."/>
            <person name="Ohji S."/>
            <person name="Ichikawa N."/>
        </authorList>
    </citation>
    <scope>NUCLEOTIDE SEQUENCE [LARGE SCALE GENOMIC DNA]</scope>
    <source>
        <strain evidence="5 6">NBRC 3747</strain>
    </source>
</reference>
<gene>
    <name evidence="5" type="primary">yjaB</name>
    <name evidence="5" type="ORF">CUD01_08110</name>
</gene>
<dbReference type="GO" id="GO:0016747">
    <property type="term" value="F:acyltransferase activity, transferring groups other than amino-acyl groups"/>
    <property type="evidence" value="ECO:0007669"/>
    <property type="project" value="InterPro"/>
</dbReference>
<dbReference type="PROSITE" id="PS51186">
    <property type="entry name" value="GNAT"/>
    <property type="match status" value="1"/>
</dbReference>